<accession>C9LF35</accession>
<organism evidence="1 2">
    <name type="scientific">Alloprevotella tannerae ATCC 51259</name>
    <dbReference type="NCBI Taxonomy" id="626522"/>
    <lineage>
        <taxon>Bacteria</taxon>
        <taxon>Pseudomonadati</taxon>
        <taxon>Bacteroidota</taxon>
        <taxon>Bacteroidia</taxon>
        <taxon>Bacteroidales</taxon>
        <taxon>Prevotellaceae</taxon>
        <taxon>Alloprevotella</taxon>
    </lineage>
</organism>
<dbReference type="STRING" id="626522.GCWU000325_00816"/>
<protein>
    <submittedName>
        <fullName evidence="1">Uncharacterized protein</fullName>
    </submittedName>
</protein>
<reference evidence="1" key="1">
    <citation type="submission" date="2009-09" db="EMBL/GenBank/DDBJ databases">
        <authorList>
            <person name="Weinstock G."/>
            <person name="Sodergren E."/>
            <person name="Clifton S."/>
            <person name="Fulton L."/>
            <person name="Fulton B."/>
            <person name="Courtney L."/>
            <person name="Fronick C."/>
            <person name="Harrison M."/>
            <person name="Strong C."/>
            <person name="Farmer C."/>
            <person name="Delahaunty K."/>
            <person name="Markovic C."/>
            <person name="Hall O."/>
            <person name="Minx P."/>
            <person name="Tomlinson C."/>
            <person name="Mitreva M."/>
            <person name="Nelson J."/>
            <person name="Hou S."/>
            <person name="Wollam A."/>
            <person name="Pepin K.H."/>
            <person name="Johnson M."/>
            <person name="Bhonagiri V."/>
            <person name="Nash W.E."/>
            <person name="Warren W."/>
            <person name="Chinwalla A."/>
            <person name="Mardis E.R."/>
            <person name="Wilson R.K."/>
        </authorList>
    </citation>
    <scope>NUCLEOTIDE SEQUENCE [LARGE SCALE GENOMIC DNA]</scope>
    <source>
        <strain evidence="1">ATCC 51259</strain>
    </source>
</reference>
<dbReference type="EMBL" id="ACIJ02000016">
    <property type="protein sequence ID" value="EEX72354.1"/>
    <property type="molecule type" value="Genomic_DNA"/>
</dbReference>
<dbReference type="Proteomes" id="UP000003460">
    <property type="component" value="Unassembled WGS sequence"/>
</dbReference>
<proteinExistence type="predicted"/>
<keyword evidence="2" id="KW-1185">Reference proteome</keyword>
<dbReference type="AlphaFoldDB" id="C9LF35"/>
<gene>
    <name evidence="1" type="ORF">GCWU000325_00816</name>
</gene>
<evidence type="ECO:0000313" key="1">
    <source>
        <dbReference type="EMBL" id="EEX72354.1"/>
    </source>
</evidence>
<dbReference type="HOGENOM" id="CLU_3220323_0_0_10"/>
<name>C9LF35_9BACT</name>
<sequence length="44" mass="5467">MRRCLGLFKTTLRGRWEQTYDHCANIIIETIRWRFFHNPDTLWA</sequence>
<comment type="caution">
    <text evidence="1">The sequence shown here is derived from an EMBL/GenBank/DDBJ whole genome shotgun (WGS) entry which is preliminary data.</text>
</comment>
<evidence type="ECO:0000313" key="2">
    <source>
        <dbReference type="Proteomes" id="UP000003460"/>
    </source>
</evidence>